<accession>A0A2H0BK95</accession>
<organism evidence="1 2">
    <name type="scientific">Candidatus Woesebacteria bacterium CG22_combo_CG10-13_8_21_14_all_39_10</name>
    <dbReference type="NCBI Taxonomy" id="1975059"/>
    <lineage>
        <taxon>Bacteria</taxon>
        <taxon>Candidatus Woeseibacteriota</taxon>
    </lineage>
</organism>
<evidence type="ECO:0000313" key="2">
    <source>
        <dbReference type="Proteomes" id="UP000229847"/>
    </source>
</evidence>
<comment type="caution">
    <text evidence="1">The sequence shown here is derived from an EMBL/GenBank/DDBJ whole genome shotgun (WGS) entry which is preliminary data.</text>
</comment>
<dbReference type="Proteomes" id="UP000229847">
    <property type="component" value="Unassembled WGS sequence"/>
</dbReference>
<evidence type="ECO:0000313" key="1">
    <source>
        <dbReference type="EMBL" id="PIP57979.1"/>
    </source>
</evidence>
<sequence length="157" mass="18576">MKHFDLIILGVDRQEVKDNNISNIERVFIDILKKGNNEIRNLKGRFTIIVAGYDRDKQELFQIEEFRKWARKLITNNPEHIYYFDTKSTKLLIAACLGAQSVRQGEMYINPLLLREFLNTNLIETRQLILDIGFSENEFKDFERNIYLQFGLSNETL</sequence>
<proteinExistence type="predicted"/>
<reference evidence="1 2" key="1">
    <citation type="submission" date="2017-09" db="EMBL/GenBank/DDBJ databases">
        <title>Depth-based differentiation of microbial function through sediment-hosted aquifers and enrichment of novel symbionts in the deep terrestrial subsurface.</title>
        <authorList>
            <person name="Probst A.J."/>
            <person name="Ladd B."/>
            <person name="Jarett J.K."/>
            <person name="Geller-Mcgrath D.E."/>
            <person name="Sieber C.M."/>
            <person name="Emerson J.B."/>
            <person name="Anantharaman K."/>
            <person name="Thomas B.C."/>
            <person name="Malmstrom R."/>
            <person name="Stieglmeier M."/>
            <person name="Klingl A."/>
            <person name="Woyke T."/>
            <person name="Ryan C.M."/>
            <person name="Banfield J.F."/>
        </authorList>
    </citation>
    <scope>NUCLEOTIDE SEQUENCE [LARGE SCALE GENOMIC DNA]</scope>
    <source>
        <strain evidence="1">CG22_combo_CG10-13_8_21_14_all_39_10</strain>
    </source>
</reference>
<gene>
    <name evidence="1" type="ORF">COX03_00135</name>
</gene>
<dbReference type="EMBL" id="PCSW01000004">
    <property type="protein sequence ID" value="PIP57979.1"/>
    <property type="molecule type" value="Genomic_DNA"/>
</dbReference>
<name>A0A2H0BK95_9BACT</name>
<protein>
    <submittedName>
        <fullName evidence="1">Uncharacterized protein</fullName>
    </submittedName>
</protein>
<dbReference type="AlphaFoldDB" id="A0A2H0BK95"/>